<feature type="compositionally biased region" description="Basic and acidic residues" evidence="2">
    <location>
        <begin position="534"/>
        <end position="559"/>
    </location>
</feature>
<feature type="compositionally biased region" description="Polar residues" evidence="2">
    <location>
        <begin position="619"/>
        <end position="638"/>
    </location>
</feature>
<dbReference type="OrthoDB" id="4225201at2759"/>
<feature type="region of interest" description="Disordered" evidence="2">
    <location>
        <begin position="210"/>
        <end position="239"/>
    </location>
</feature>
<gene>
    <name evidence="4" type="ORF">EJ05DRAFT_497099</name>
</gene>
<feature type="compositionally biased region" description="Low complexity" evidence="2">
    <location>
        <begin position="594"/>
        <end position="607"/>
    </location>
</feature>
<organism evidence="4 5">
    <name type="scientific">Pseudovirgaria hyperparasitica</name>
    <dbReference type="NCBI Taxonomy" id="470096"/>
    <lineage>
        <taxon>Eukaryota</taxon>
        <taxon>Fungi</taxon>
        <taxon>Dikarya</taxon>
        <taxon>Ascomycota</taxon>
        <taxon>Pezizomycotina</taxon>
        <taxon>Dothideomycetes</taxon>
        <taxon>Dothideomycetes incertae sedis</taxon>
        <taxon>Acrospermales</taxon>
        <taxon>Acrospermaceae</taxon>
        <taxon>Pseudovirgaria</taxon>
    </lineage>
</organism>
<feature type="coiled-coil region" evidence="1">
    <location>
        <begin position="241"/>
        <end position="271"/>
    </location>
</feature>
<evidence type="ECO:0000256" key="3">
    <source>
        <dbReference type="SAM" id="SignalP"/>
    </source>
</evidence>
<keyword evidence="1" id="KW-0175">Coiled coil</keyword>
<dbReference type="RefSeq" id="XP_033604690.1">
    <property type="nucleotide sequence ID" value="XM_033746503.1"/>
</dbReference>
<feature type="region of interest" description="Disordered" evidence="2">
    <location>
        <begin position="502"/>
        <end position="638"/>
    </location>
</feature>
<evidence type="ECO:0000256" key="1">
    <source>
        <dbReference type="SAM" id="Coils"/>
    </source>
</evidence>
<feature type="chain" id="PRO_5025631976" evidence="3">
    <location>
        <begin position="18"/>
        <end position="638"/>
    </location>
</feature>
<feature type="compositionally biased region" description="Low complexity" evidence="2">
    <location>
        <begin position="342"/>
        <end position="359"/>
    </location>
</feature>
<dbReference type="EMBL" id="ML996566">
    <property type="protein sequence ID" value="KAF2762239.1"/>
    <property type="molecule type" value="Genomic_DNA"/>
</dbReference>
<reference evidence="4" key="1">
    <citation type="journal article" date="2020" name="Stud. Mycol.">
        <title>101 Dothideomycetes genomes: a test case for predicting lifestyles and emergence of pathogens.</title>
        <authorList>
            <person name="Haridas S."/>
            <person name="Albert R."/>
            <person name="Binder M."/>
            <person name="Bloem J."/>
            <person name="Labutti K."/>
            <person name="Salamov A."/>
            <person name="Andreopoulos B."/>
            <person name="Baker S."/>
            <person name="Barry K."/>
            <person name="Bills G."/>
            <person name="Bluhm B."/>
            <person name="Cannon C."/>
            <person name="Castanera R."/>
            <person name="Culley D."/>
            <person name="Daum C."/>
            <person name="Ezra D."/>
            <person name="Gonzalez J."/>
            <person name="Henrissat B."/>
            <person name="Kuo A."/>
            <person name="Liang C."/>
            <person name="Lipzen A."/>
            <person name="Lutzoni F."/>
            <person name="Magnuson J."/>
            <person name="Mondo S."/>
            <person name="Nolan M."/>
            <person name="Ohm R."/>
            <person name="Pangilinan J."/>
            <person name="Park H.-J."/>
            <person name="Ramirez L."/>
            <person name="Alfaro M."/>
            <person name="Sun H."/>
            <person name="Tritt A."/>
            <person name="Yoshinaga Y."/>
            <person name="Zwiers L.-H."/>
            <person name="Turgeon B."/>
            <person name="Goodwin S."/>
            <person name="Spatafora J."/>
            <person name="Crous P."/>
            <person name="Grigoriev I."/>
        </authorList>
    </citation>
    <scope>NUCLEOTIDE SEQUENCE</scope>
    <source>
        <strain evidence="4">CBS 121739</strain>
    </source>
</reference>
<proteinExistence type="predicted"/>
<protein>
    <submittedName>
        <fullName evidence="4">Uncharacterized protein</fullName>
    </submittedName>
</protein>
<keyword evidence="3" id="KW-0732">Signal</keyword>
<feature type="compositionally biased region" description="Low complexity" evidence="2">
    <location>
        <begin position="216"/>
        <end position="231"/>
    </location>
</feature>
<dbReference type="GeneID" id="54487557"/>
<accession>A0A6A6WIT7</accession>
<sequence length="638" mass="70797">MRFSVACLVALPAVIYATVIPTSPDSQNHHVHSNGPARPEIINLELTHNHPKALFKVPCNGGCLGIEDEDDDALLFDFQAFPSKEPCGVANVTVNGHSLTQAWNGTHALGAGSVHSFPLSSLTPRHELGLSWHSSCVNESIANPHRAATAQVITVLLQSIDGKSIEQSSGFTISFKPLFPLELLRLSSTPDFAATEPQYAQYWRDPPAHLRLTSRPSPDLPSSENEENPSSATNTDPVQELRRLEAEALRINELIEQQKSLIQALRQDESNTSVDAPTCLGIKCTLNNIVSKAKDALEDIYMSIRIAPFQGIRPHQVAFEDHKPSSELLPSPTTDNTHHPSSTRSLTSADLLTSTSSTHSADDGQEWVPLLGDTPSDASGSSNIDPLSITLKIVGAVTGLTCIYICFRRSRCCNPRAQAERRAEQEERATQRAYRRAARKHRFQQWWAAWTGRQRDHQRITDYEEKRSLIRQQEVILESAMQDEIRMLRAAHDAVNSIFHTTTRASRHSPHATSSAVPIFPHSTRHNITPFERPYYHDSEEPWHRAPRSRTDSLPDYRSDAGSSQVITEPPAYSDDEGDLITNGFSGYRPRSGTLGSDDSTSLPSSPTAREHHHRRWTPGSSVVSTSPRPSQETMRYL</sequence>
<feature type="region of interest" description="Disordered" evidence="2">
    <location>
        <begin position="320"/>
        <end position="382"/>
    </location>
</feature>
<keyword evidence="5" id="KW-1185">Reference proteome</keyword>
<evidence type="ECO:0000313" key="5">
    <source>
        <dbReference type="Proteomes" id="UP000799437"/>
    </source>
</evidence>
<evidence type="ECO:0000256" key="2">
    <source>
        <dbReference type="SAM" id="MobiDB-lite"/>
    </source>
</evidence>
<evidence type="ECO:0000313" key="4">
    <source>
        <dbReference type="EMBL" id="KAF2762239.1"/>
    </source>
</evidence>
<dbReference type="AlphaFoldDB" id="A0A6A6WIT7"/>
<feature type="signal peptide" evidence="3">
    <location>
        <begin position="1"/>
        <end position="17"/>
    </location>
</feature>
<dbReference type="Proteomes" id="UP000799437">
    <property type="component" value="Unassembled WGS sequence"/>
</dbReference>
<name>A0A6A6WIT7_9PEZI</name>